<dbReference type="EMBL" id="AACS02000012">
    <property type="protein sequence ID" value="EAU86538.2"/>
    <property type="molecule type" value="Genomic_DNA"/>
</dbReference>
<reference evidence="2 3" key="1">
    <citation type="journal article" date="2010" name="Proc. Natl. Acad. Sci. U.S.A.">
        <title>Insights into evolution of multicellular fungi from the assembled chromosomes of the mushroom Coprinopsis cinerea (Coprinus cinereus).</title>
        <authorList>
            <person name="Stajich J.E."/>
            <person name="Wilke S.K."/>
            <person name="Ahren D."/>
            <person name="Au C.H."/>
            <person name="Birren B.W."/>
            <person name="Borodovsky M."/>
            <person name="Burns C."/>
            <person name="Canback B."/>
            <person name="Casselton L.A."/>
            <person name="Cheng C.K."/>
            <person name="Deng J."/>
            <person name="Dietrich F.S."/>
            <person name="Fargo D.C."/>
            <person name="Farman M.L."/>
            <person name="Gathman A.C."/>
            <person name="Goldberg J."/>
            <person name="Guigo R."/>
            <person name="Hoegger P.J."/>
            <person name="Hooker J.B."/>
            <person name="Huggins A."/>
            <person name="James T.Y."/>
            <person name="Kamada T."/>
            <person name="Kilaru S."/>
            <person name="Kodira C."/>
            <person name="Kues U."/>
            <person name="Kupfer D."/>
            <person name="Kwan H.S."/>
            <person name="Lomsadze A."/>
            <person name="Li W."/>
            <person name="Lilly W.W."/>
            <person name="Ma L.J."/>
            <person name="Mackey A.J."/>
            <person name="Manning G."/>
            <person name="Martin F."/>
            <person name="Muraguchi H."/>
            <person name="Natvig D.O."/>
            <person name="Palmerini H."/>
            <person name="Ramesh M.A."/>
            <person name="Rehmeyer C.J."/>
            <person name="Roe B.A."/>
            <person name="Shenoy N."/>
            <person name="Stanke M."/>
            <person name="Ter-Hovhannisyan V."/>
            <person name="Tunlid A."/>
            <person name="Velagapudi R."/>
            <person name="Vision T.J."/>
            <person name="Zeng Q."/>
            <person name="Zolan M.E."/>
            <person name="Pukkila P.J."/>
        </authorList>
    </citation>
    <scope>NUCLEOTIDE SEQUENCE [LARGE SCALE GENOMIC DNA]</scope>
    <source>
        <strain evidence="3">Okayama-7 / 130 / ATCC MYA-4618 / FGSC 9003</strain>
    </source>
</reference>
<accession>A8NP59</accession>
<evidence type="ECO:0000259" key="1">
    <source>
        <dbReference type="Pfam" id="PF12937"/>
    </source>
</evidence>
<dbReference type="Pfam" id="PF12937">
    <property type="entry name" value="F-box-like"/>
    <property type="match status" value="1"/>
</dbReference>
<keyword evidence="3" id="KW-1185">Reference proteome</keyword>
<dbReference type="InterPro" id="IPR001810">
    <property type="entry name" value="F-box_dom"/>
</dbReference>
<dbReference type="VEuPathDB" id="FungiDB:CC1G_12600"/>
<protein>
    <recommendedName>
        <fullName evidence="1">F-box domain-containing protein</fullName>
    </recommendedName>
</protein>
<dbReference type="InParanoid" id="A8NP59"/>
<dbReference type="AlphaFoldDB" id="A8NP59"/>
<sequence length="435" mass="48509">MNTLPSELLEFIFEEFTESFDDDPKTLASCSLVSRAFCAAAQPLLFRSISLKRAEQTQRFATAVTNNCDHLALHVHNVEIWPPTYAGDFPPYDALARIELPNLVKLVLGAPDHCLLFGTNQRWNEFPIAMQNWILDVCNGKRTARIQTLRIECYLDIPPSILQTGPSLKNLTLIRTRFEPGKLRELSALASRDGDPAGANLCRPRLLGFSESQRDLLSLDAKIFSQIEEIIIDVKSDGLEDRRTTNDMLQASASTPRQVASILVNPFHLTFNSSALHDLGSLKNLTSLMFITERAFSSTHISAIANTLSTLQPGIPLKALGILLDGYSQLGDPYGRLKNIPFMAPLGVGDAIAWKKLDVSISSLAHSLRSTLSEVFIDFQVRLRLPDTFEGDEQQSQGWNEHCGEVREMFIAPVELLPQASKSEIFHFEFRVLKA</sequence>
<dbReference type="HOGENOM" id="CLU_630064_0_0_1"/>
<dbReference type="GeneID" id="6011805"/>
<dbReference type="KEGG" id="cci:CC1G_12600"/>
<organism evidence="2 3">
    <name type="scientific">Coprinopsis cinerea (strain Okayama-7 / 130 / ATCC MYA-4618 / FGSC 9003)</name>
    <name type="common">Inky cap fungus</name>
    <name type="synonym">Hormographiella aspergillata</name>
    <dbReference type="NCBI Taxonomy" id="240176"/>
    <lineage>
        <taxon>Eukaryota</taxon>
        <taxon>Fungi</taxon>
        <taxon>Dikarya</taxon>
        <taxon>Basidiomycota</taxon>
        <taxon>Agaricomycotina</taxon>
        <taxon>Agaricomycetes</taxon>
        <taxon>Agaricomycetidae</taxon>
        <taxon>Agaricales</taxon>
        <taxon>Agaricineae</taxon>
        <taxon>Psathyrellaceae</taxon>
        <taxon>Coprinopsis</taxon>
    </lineage>
</organism>
<feature type="domain" description="F-box" evidence="1">
    <location>
        <begin position="2"/>
        <end position="51"/>
    </location>
</feature>
<dbReference type="SUPFAM" id="SSF81383">
    <property type="entry name" value="F-box domain"/>
    <property type="match status" value="1"/>
</dbReference>
<dbReference type="RefSeq" id="XP_001835272.2">
    <property type="nucleotide sequence ID" value="XM_001835220.2"/>
</dbReference>
<evidence type="ECO:0000313" key="3">
    <source>
        <dbReference type="Proteomes" id="UP000001861"/>
    </source>
</evidence>
<dbReference type="OrthoDB" id="270763at2759"/>
<proteinExistence type="predicted"/>
<dbReference type="Proteomes" id="UP000001861">
    <property type="component" value="Unassembled WGS sequence"/>
</dbReference>
<dbReference type="InterPro" id="IPR036047">
    <property type="entry name" value="F-box-like_dom_sf"/>
</dbReference>
<gene>
    <name evidence="2" type="ORF">CC1G_12600</name>
</gene>
<name>A8NP59_COPC7</name>
<evidence type="ECO:0000313" key="2">
    <source>
        <dbReference type="EMBL" id="EAU86538.2"/>
    </source>
</evidence>
<comment type="caution">
    <text evidence="2">The sequence shown here is derived from an EMBL/GenBank/DDBJ whole genome shotgun (WGS) entry which is preliminary data.</text>
</comment>